<feature type="chain" id="PRO_5032828525" evidence="1">
    <location>
        <begin position="23"/>
        <end position="94"/>
    </location>
</feature>
<protein>
    <submittedName>
        <fullName evidence="2">Uncharacterized protein</fullName>
    </submittedName>
</protein>
<keyword evidence="1" id="KW-0732">Signal</keyword>
<gene>
    <name evidence="2" type="ORF">GWI33_022475</name>
</gene>
<evidence type="ECO:0000256" key="1">
    <source>
        <dbReference type="SAM" id="SignalP"/>
    </source>
</evidence>
<dbReference type="AlphaFoldDB" id="A0A834HPT3"/>
<reference evidence="2" key="1">
    <citation type="submission" date="2020-08" db="EMBL/GenBank/DDBJ databases">
        <title>Genome sequencing and assembly of the red palm weevil Rhynchophorus ferrugineus.</title>
        <authorList>
            <person name="Dias G.B."/>
            <person name="Bergman C.M."/>
            <person name="Manee M."/>
        </authorList>
    </citation>
    <scope>NUCLEOTIDE SEQUENCE</scope>
    <source>
        <strain evidence="2">AA-2017</strain>
        <tissue evidence="2">Whole larva</tissue>
    </source>
</reference>
<organism evidence="2 3">
    <name type="scientific">Rhynchophorus ferrugineus</name>
    <name type="common">Red palm weevil</name>
    <name type="synonym">Curculio ferrugineus</name>
    <dbReference type="NCBI Taxonomy" id="354439"/>
    <lineage>
        <taxon>Eukaryota</taxon>
        <taxon>Metazoa</taxon>
        <taxon>Ecdysozoa</taxon>
        <taxon>Arthropoda</taxon>
        <taxon>Hexapoda</taxon>
        <taxon>Insecta</taxon>
        <taxon>Pterygota</taxon>
        <taxon>Neoptera</taxon>
        <taxon>Endopterygota</taxon>
        <taxon>Coleoptera</taxon>
        <taxon>Polyphaga</taxon>
        <taxon>Cucujiformia</taxon>
        <taxon>Curculionidae</taxon>
        <taxon>Dryophthorinae</taxon>
        <taxon>Rhynchophorus</taxon>
    </lineage>
</organism>
<evidence type="ECO:0000313" key="2">
    <source>
        <dbReference type="EMBL" id="KAF7264757.1"/>
    </source>
</evidence>
<keyword evidence="3" id="KW-1185">Reference proteome</keyword>
<dbReference type="EMBL" id="JAACXV010016106">
    <property type="protein sequence ID" value="KAF7264757.1"/>
    <property type="molecule type" value="Genomic_DNA"/>
</dbReference>
<proteinExistence type="predicted"/>
<accession>A0A834HPT3</accession>
<sequence length="94" mass="11220">METRSILIILLGAGFFADTALSLPPSYSEQYAKVRYQPDDDLRKAELNLEKRDREEGRIDPFFVHVEIHIIRVSWFPRRRVFVETTVLLWVWKQ</sequence>
<evidence type="ECO:0000313" key="3">
    <source>
        <dbReference type="Proteomes" id="UP000625711"/>
    </source>
</evidence>
<comment type="caution">
    <text evidence="2">The sequence shown here is derived from an EMBL/GenBank/DDBJ whole genome shotgun (WGS) entry which is preliminary data.</text>
</comment>
<dbReference type="Proteomes" id="UP000625711">
    <property type="component" value="Unassembled WGS sequence"/>
</dbReference>
<name>A0A834HPT3_RHYFE</name>
<feature type="signal peptide" evidence="1">
    <location>
        <begin position="1"/>
        <end position="22"/>
    </location>
</feature>